<dbReference type="InterPro" id="IPR050194">
    <property type="entry name" value="Glycosyltransferase_grp1"/>
</dbReference>
<reference evidence="3 4" key="1">
    <citation type="submission" date="2023-07" db="EMBL/GenBank/DDBJ databases">
        <title>Genomic Encyclopedia of Type Strains, Phase IV (KMG-IV): sequencing the most valuable type-strain genomes for metagenomic binning, comparative biology and taxonomic classification.</title>
        <authorList>
            <person name="Goeker M."/>
        </authorList>
    </citation>
    <scope>NUCLEOTIDE SEQUENCE [LARGE SCALE GENOMIC DNA]</scope>
    <source>
        <strain evidence="3 4">DSM 11549</strain>
    </source>
</reference>
<dbReference type="Pfam" id="PF13439">
    <property type="entry name" value="Glyco_transf_4"/>
    <property type="match status" value="1"/>
</dbReference>
<proteinExistence type="predicted"/>
<dbReference type="InterPro" id="IPR001296">
    <property type="entry name" value="Glyco_trans_1"/>
</dbReference>
<dbReference type="Proteomes" id="UP001230253">
    <property type="component" value="Unassembled WGS sequence"/>
</dbReference>
<evidence type="ECO:0000259" key="2">
    <source>
        <dbReference type="Pfam" id="PF13439"/>
    </source>
</evidence>
<dbReference type="CDD" id="cd03819">
    <property type="entry name" value="GT4_WavL-like"/>
    <property type="match status" value="1"/>
</dbReference>
<dbReference type="EMBL" id="JAUSUK010000001">
    <property type="protein sequence ID" value="MDQ0325353.1"/>
    <property type="molecule type" value="Genomic_DNA"/>
</dbReference>
<organism evidence="3 4">
    <name type="scientific">Rhodopseudomonas julia</name>
    <dbReference type="NCBI Taxonomy" id="200617"/>
    <lineage>
        <taxon>Bacteria</taxon>
        <taxon>Pseudomonadati</taxon>
        <taxon>Pseudomonadota</taxon>
        <taxon>Alphaproteobacteria</taxon>
        <taxon>Hyphomicrobiales</taxon>
        <taxon>Nitrobacteraceae</taxon>
        <taxon>Rhodopseudomonas</taxon>
    </lineage>
</organism>
<comment type="caution">
    <text evidence="3">The sequence shown here is derived from an EMBL/GenBank/DDBJ whole genome shotgun (WGS) entry which is preliminary data.</text>
</comment>
<dbReference type="PANTHER" id="PTHR45947:SF3">
    <property type="entry name" value="SULFOQUINOVOSYL TRANSFERASE SQD2"/>
    <property type="match status" value="1"/>
</dbReference>
<dbReference type="InterPro" id="IPR028098">
    <property type="entry name" value="Glyco_trans_4-like_N"/>
</dbReference>
<keyword evidence="4" id="KW-1185">Reference proteome</keyword>
<sequence length="387" mass="41404">MPKTILQVIPQLETGGAERTAVDMAAAVVETGGRALVASEGGRMEEELQAKGGEVVRLPVASKNPFVMAANARRLAALIRQEKVDLVHARSRAPAWSALLACRLTGVPFITTYHGIYNQNGAVKGLYNSVMARGTEVIANSDFTARIIMQRHGTPRERIRTIYRGTDLARFDPAAVPGARIEALRQAWDLPADRPVILNVARITQWKGQPTLIEAAARLADNKDFLLVLAGDAQGREAYLAGLRRQVSEAGLSGRVRIPGHCDDVPAALALASVAVVASVEAEAFGRFAVEAQAMGVPAIVTDLGPSRETVLAPPEAEEAERTGWRVPAGDAAALAAALDHALSLTHLEIDDLARRARAHASRFSLDAMTRETLALYEEVLSRGAKT</sequence>
<gene>
    <name evidence="3" type="ORF">J2R99_001202</name>
</gene>
<feature type="domain" description="Glycosyl transferase family 1" evidence="1">
    <location>
        <begin position="182"/>
        <end position="346"/>
    </location>
</feature>
<evidence type="ECO:0000313" key="4">
    <source>
        <dbReference type="Proteomes" id="UP001230253"/>
    </source>
</evidence>
<dbReference type="PANTHER" id="PTHR45947">
    <property type="entry name" value="SULFOQUINOVOSYL TRANSFERASE SQD2"/>
    <property type="match status" value="1"/>
</dbReference>
<accession>A0ABU0C4A7</accession>
<dbReference type="RefSeq" id="WP_307153555.1">
    <property type="nucleotide sequence ID" value="NZ_JAUSUK010000001.1"/>
</dbReference>
<protein>
    <submittedName>
        <fullName evidence="3">Glycosyltransferase involved in cell wall biosynthesis</fullName>
    </submittedName>
</protein>
<evidence type="ECO:0000313" key="3">
    <source>
        <dbReference type="EMBL" id="MDQ0325353.1"/>
    </source>
</evidence>
<dbReference type="Gene3D" id="3.40.50.2000">
    <property type="entry name" value="Glycogen Phosphorylase B"/>
    <property type="match status" value="2"/>
</dbReference>
<feature type="domain" description="Glycosyltransferase subfamily 4-like N-terminal" evidence="2">
    <location>
        <begin position="15"/>
        <end position="170"/>
    </location>
</feature>
<evidence type="ECO:0000259" key="1">
    <source>
        <dbReference type="Pfam" id="PF00534"/>
    </source>
</evidence>
<dbReference type="Pfam" id="PF00534">
    <property type="entry name" value="Glycos_transf_1"/>
    <property type="match status" value="1"/>
</dbReference>
<dbReference type="SUPFAM" id="SSF53756">
    <property type="entry name" value="UDP-Glycosyltransferase/glycogen phosphorylase"/>
    <property type="match status" value="1"/>
</dbReference>
<name>A0ABU0C4A7_9BRAD</name>